<dbReference type="InterPro" id="IPR023393">
    <property type="entry name" value="START-like_dom_sf"/>
</dbReference>
<evidence type="ECO:0000313" key="2">
    <source>
        <dbReference type="Proteomes" id="UP001165041"/>
    </source>
</evidence>
<dbReference type="EMBL" id="BSSA01000006">
    <property type="protein sequence ID" value="GLW70036.1"/>
    <property type="molecule type" value="Genomic_DNA"/>
</dbReference>
<dbReference type="SUPFAM" id="SSF55961">
    <property type="entry name" value="Bet v1-like"/>
    <property type="match status" value="1"/>
</dbReference>
<dbReference type="InterPro" id="IPR019587">
    <property type="entry name" value="Polyketide_cyclase/dehydratase"/>
</dbReference>
<dbReference type="Gene3D" id="3.30.530.20">
    <property type="match status" value="1"/>
</dbReference>
<proteinExistence type="predicted"/>
<dbReference type="Pfam" id="PF10604">
    <property type="entry name" value="Polyketide_cyc2"/>
    <property type="match status" value="1"/>
</dbReference>
<evidence type="ECO:0008006" key="3">
    <source>
        <dbReference type="Google" id="ProtNLM"/>
    </source>
</evidence>
<dbReference type="Proteomes" id="UP001165041">
    <property type="component" value="Unassembled WGS sequence"/>
</dbReference>
<sequence length="166" mass="17856">MPPEPSGTVWPTAELGPLRRLQVIAATAAGRPVPATRLFDAPPERLWEVVSDLEHELPHLLPGVRSFTPEEGSADGGRFRAVAVSRLGHRETFEVLLAPGWCLMQSRVLLGAMAAEPEGGGTRFGYLSSYRLPGGAALGALRRPGAGARSEALFDRLRARIEARRA</sequence>
<dbReference type="CDD" id="cd07812">
    <property type="entry name" value="SRPBCC"/>
    <property type="match status" value="1"/>
</dbReference>
<organism evidence="1 2">
    <name type="scientific">Kitasatospora phosalacinea</name>
    <dbReference type="NCBI Taxonomy" id="2065"/>
    <lineage>
        <taxon>Bacteria</taxon>
        <taxon>Bacillati</taxon>
        <taxon>Actinomycetota</taxon>
        <taxon>Actinomycetes</taxon>
        <taxon>Kitasatosporales</taxon>
        <taxon>Streptomycetaceae</taxon>
        <taxon>Kitasatospora</taxon>
    </lineage>
</organism>
<gene>
    <name evidence="1" type="ORF">Kpho02_23350</name>
</gene>
<protein>
    <recommendedName>
        <fullName evidence="3">SRPBCC family protein</fullName>
    </recommendedName>
</protein>
<reference evidence="1" key="1">
    <citation type="submission" date="2023-02" db="EMBL/GenBank/DDBJ databases">
        <title>Kitasatospora phosalacinea NBRC 14627.</title>
        <authorList>
            <person name="Ichikawa N."/>
            <person name="Sato H."/>
            <person name="Tonouchi N."/>
        </authorList>
    </citation>
    <scope>NUCLEOTIDE SEQUENCE</scope>
    <source>
        <strain evidence="1">NBRC 14627</strain>
    </source>
</reference>
<dbReference type="RefSeq" id="WP_285735884.1">
    <property type="nucleotide sequence ID" value="NZ_BSSA01000006.1"/>
</dbReference>
<name>A0A9W6UZU8_9ACTN</name>
<comment type="caution">
    <text evidence="1">The sequence shown here is derived from an EMBL/GenBank/DDBJ whole genome shotgun (WGS) entry which is preliminary data.</text>
</comment>
<accession>A0A9W6UZU8</accession>
<dbReference type="AlphaFoldDB" id="A0A9W6UZU8"/>
<evidence type="ECO:0000313" key="1">
    <source>
        <dbReference type="EMBL" id="GLW70036.1"/>
    </source>
</evidence>